<name>A0ABQ6W9H3_9EURO</name>
<evidence type="ECO:0000313" key="3">
    <source>
        <dbReference type="Proteomes" id="UP000325395"/>
    </source>
</evidence>
<reference evidence="2 3" key="1">
    <citation type="submission" date="2019-04" db="EMBL/GenBank/DDBJ databases">
        <authorList>
            <consortium name="DOE Joint Genome Institute"/>
            <person name="Mondo S."/>
            <person name="Kjaerbolling I."/>
            <person name="Vesth T."/>
            <person name="Frisvad J.C."/>
            <person name="Nybo J.L."/>
            <person name="Theobald S."/>
            <person name="Kildgaard S."/>
            <person name="Isbrandt T."/>
            <person name="Kuo A."/>
            <person name="Sato A."/>
            <person name="Lyhne E.K."/>
            <person name="Kogle M.E."/>
            <person name="Wiebenga A."/>
            <person name="Kun R.S."/>
            <person name="Lubbers R.J."/>
            <person name="Makela M.R."/>
            <person name="Barry K."/>
            <person name="Chovatia M."/>
            <person name="Clum A."/>
            <person name="Daum C."/>
            <person name="Haridas S."/>
            <person name="He G."/>
            <person name="LaButti K."/>
            <person name="Lipzen A."/>
            <person name="Riley R."/>
            <person name="Salamov A."/>
            <person name="Simmons B.A."/>
            <person name="Magnuson J.K."/>
            <person name="Henrissat B."/>
            <person name="Mortensen U.H."/>
            <person name="Larsen T.O."/>
            <person name="Devries R.P."/>
            <person name="Grigoriev I.V."/>
            <person name="Machida M."/>
            <person name="Baker S.E."/>
            <person name="Andersen M.R."/>
            <person name="Cantor M.N."/>
            <person name="Hua S.X."/>
        </authorList>
    </citation>
    <scope>NUCLEOTIDE SEQUENCE [LARGE SCALE GENOMIC DNA]</scope>
    <source>
        <strain evidence="2 3">CBS 117616</strain>
    </source>
</reference>
<proteinExistence type="predicted"/>
<keyword evidence="1" id="KW-1133">Transmembrane helix</keyword>
<sequence>MGQDILTILNQGNGILEIYQTYFNTIHCWMPIISKKRVDLDILFREGGPDLAILLLAMQLVTIGLSESFSLLWRRIIWCYYTFFRL</sequence>
<dbReference type="Proteomes" id="UP000325395">
    <property type="component" value="Unassembled WGS sequence"/>
</dbReference>
<feature type="transmembrane region" description="Helical" evidence="1">
    <location>
        <begin position="51"/>
        <end position="73"/>
    </location>
</feature>
<organism evidence="2 3">
    <name type="scientific">Aspergillus pseudocaelatus</name>
    <dbReference type="NCBI Taxonomy" id="1825620"/>
    <lineage>
        <taxon>Eukaryota</taxon>
        <taxon>Fungi</taxon>
        <taxon>Dikarya</taxon>
        <taxon>Ascomycota</taxon>
        <taxon>Pezizomycotina</taxon>
        <taxon>Eurotiomycetes</taxon>
        <taxon>Eurotiomycetidae</taxon>
        <taxon>Eurotiales</taxon>
        <taxon>Aspergillaceae</taxon>
        <taxon>Aspergillus</taxon>
        <taxon>Aspergillus subgen. Circumdati</taxon>
    </lineage>
</organism>
<keyword evidence="1" id="KW-0472">Membrane</keyword>
<gene>
    <name evidence="2" type="ORF">BDV36DRAFT_272582</name>
</gene>
<accession>A0ABQ6W9H3</accession>
<dbReference type="EMBL" id="ML735848">
    <property type="protein sequence ID" value="KAE8412081.1"/>
    <property type="molecule type" value="Genomic_DNA"/>
</dbReference>
<keyword evidence="3" id="KW-1185">Reference proteome</keyword>
<protein>
    <submittedName>
        <fullName evidence="2">Uncharacterized protein</fullName>
    </submittedName>
</protein>
<evidence type="ECO:0000313" key="2">
    <source>
        <dbReference type="EMBL" id="KAE8412081.1"/>
    </source>
</evidence>
<keyword evidence="1" id="KW-0812">Transmembrane</keyword>
<evidence type="ECO:0000256" key="1">
    <source>
        <dbReference type="SAM" id="Phobius"/>
    </source>
</evidence>